<keyword evidence="5" id="KW-1185">Reference proteome</keyword>
<dbReference type="PROSITE" id="PS51186">
    <property type="entry name" value="GNAT"/>
    <property type="match status" value="1"/>
</dbReference>
<comment type="caution">
    <text evidence="4">The sequence shown here is derived from an EMBL/GenBank/DDBJ whole genome shotgun (WGS) entry which is preliminary data.</text>
</comment>
<sequence length="314" mass="34330">MNTLGPLSEELTARMNETLRDEDPLLGKLPTPQPGDDLVAVLPAASKRAVGVVRQVDTPLDSPVSLWRASTLESLQLRHEPHCSSRDIAEVLDAWLDSPEPAVSETGGDRARSVRIPVITTQAIIPLIERGFAPSTVTLARRLSSPPLRPIHRTEVLVRPAIENDRHRMRELMRELVSTEIPFGAVRERTATLSDTYADEAVSLDPGWAVVAELRGEVIGWANIAPPELSTWAADSVSTRPAAYLGVAIVSRAFRAGGVGHALVSDLHAHAASAGVDTVLLDASAQNPWSMPFWQREGYRPLWTTWQRRQPQGL</sequence>
<dbReference type="PANTHER" id="PTHR43877">
    <property type="entry name" value="AMINOALKYLPHOSPHONATE N-ACETYLTRANSFERASE-RELATED-RELATED"/>
    <property type="match status" value="1"/>
</dbReference>
<dbReference type="Gene3D" id="3.40.630.30">
    <property type="match status" value="1"/>
</dbReference>
<organism evidence="4 5">
    <name type="scientific">Populibacterium corticicola</name>
    <dbReference type="NCBI Taxonomy" id="1812826"/>
    <lineage>
        <taxon>Bacteria</taxon>
        <taxon>Bacillati</taxon>
        <taxon>Actinomycetota</taxon>
        <taxon>Actinomycetes</taxon>
        <taxon>Micrococcales</taxon>
        <taxon>Jonesiaceae</taxon>
        <taxon>Populibacterium</taxon>
    </lineage>
</organism>
<dbReference type="Pfam" id="PF00583">
    <property type="entry name" value="Acetyltransf_1"/>
    <property type="match status" value="1"/>
</dbReference>
<dbReference type="EC" id="2.3.-.-" evidence="4"/>
<dbReference type="InterPro" id="IPR050832">
    <property type="entry name" value="Bact_Acetyltransf"/>
</dbReference>
<dbReference type="CDD" id="cd04301">
    <property type="entry name" value="NAT_SF"/>
    <property type="match status" value="1"/>
</dbReference>
<accession>A0ABW5XDR4</accession>
<reference evidence="5" key="1">
    <citation type="journal article" date="2019" name="Int. J. Syst. Evol. Microbiol.">
        <title>The Global Catalogue of Microorganisms (GCM) 10K type strain sequencing project: providing services to taxonomists for standard genome sequencing and annotation.</title>
        <authorList>
            <consortium name="The Broad Institute Genomics Platform"/>
            <consortium name="The Broad Institute Genome Sequencing Center for Infectious Disease"/>
            <person name="Wu L."/>
            <person name="Ma J."/>
        </authorList>
    </citation>
    <scope>NUCLEOTIDE SEQUENCE [LARGE SCALE GENOMIC DNA]</scope>
    <source>
        <strain evidence="5">KCTC 33576</strain>
    </source>
</reference>
<evidence type="ECO:0000313" key="5">
    <source>
        <dbReference type="Proteomes" id="UP001597391"/>
    </source>
</evidence>
<protein>
    <submittedName>
        <fullName evidence="4">GNAT family N-acetyltransferase</fullName>
        <ecNumber evidence="4">2.3.-.-</ecNumber>
    </submittedName>
</protein>
<evidence type="ECO:0000259" key="3">
    <source>
        <dbReference type="PROSITE" id="PS51186"/>
    </source>
</evidence>
<dbReference type="GO" id="GO:0016746">
    <property type="term" value="F:acyltransferase activity"/>
    <property type="evidence" value="ECO:0007669"/>
    <property type="project" value="UniProtKB-KW"/>
</dbReference>
<dbReference type="SUPFAM" id="SSF55729">
    <property type="entry name" value="Acyl-CoA N-acyltransferases (Nat)"/>
    <property type="match status" value="1"/>
</dbReference>
<proteinExistence type="predicted"/>
<evidence type="ECO:0000256" key="2">
    <source>
        <dbReference type="ARBA" id="ARBA00023315"/>
    </source>
</evidence>
<dbReference type="RefSeq" id="WP_377466316.1">
    <property type="nucleotide sequence ID" value="NZ_JBHUOP010000003.1"/>
</dbReference>
<gene>
    <name evidence="4" type="ORF">ACFSYH_07745</name>
</gene>
<dbReference type="EMBL" id="JBHUOP010000003">
    <property type="protein sequence ID" value="MFD2840466.1"/>
    <property type="molecule type" value="Genomic_DNA"/>
</dbReference>
<dbReference type="InterPro" id="IPR016181">
    <property type="entry name" value="Acyl_CoA_acyltransferase"/>
</dbReference>
<keyword evidence="2 4" id="KW-0012">Acyltransferase</keyword>
<dbReference type="InterPro" id="IPR000182">
    <property type="entry name" value="GNAT_dom"/>
</dbReference>
<feature type="domain" description="N-acetyltransferase" evidence="3">
    <location>
        <begin position="156"/>
        <end position="314"/>
    </location>
</feature>
<evidence type="ECO:0000256" key="1">
    <source>
        <dbReference type="ARBA" id="ARBA00022679"/>
    </source>
</evidence>
<evidence type="ECO:0000313" key="4">
    <source>
        <dbReference type="EMBL" id="MFD2840466.1"/>
    </source>
</evidence>
<dbReference type="Proteomes" id="UP001597391">
    <property type="component" value="Unassembled WGS sequence"/>
</dbReference>
<keyword evidence="1 4" id="KW-0808">Transferase</keyword>
<name>A0ABW5XDR4_9MICO</name>